<gene>
    <name evidence="1" type="ORF">EGYM00163_LOCUS32962</name>
</gene>
<accession>A0A7S4G113</accession>
<proteinExistence type="predicted"/>
<dbReference type="AlphaFoldDB" id="A0A7S4G113"/>
<dbReference type="Gene3D" id="3.90.228.10">
    <property type="match status" value="1"/>
</dbReference>
<name>A0A7S4G113_9EUGL</name>
<reference evidence="1" key="1">
    <citation type="submission" date="2021-01" db="EMBL/GenBank/DDBJ databases">
        <authorList>
            <person name="Corre E."/>
            <person name="Pelletier E."/>
            <person name="Niang G."/>
            <person name="Scheremetjew M."/>
            <person name="Finn R."/>
            <person name="Kale V."/>
            <person name="Holt S."/>
            <person name="Cochrane G."/>
            <person name="Meng A."/>
            <person name="Brown T."/>
            <person name="Cohen L."/>
        </authorList>
    </citation>
    <scope>NUCLEOTIDE SEQUENCE</scope>
    <source>
        <strain evidence="1">CCMP1594</strain>
    </source>
</reference>
<organism evidence="1">
    <name type="scientific">Eutreptiella gymnastica</name>
    <dbReference type="NCBI Taxonomy" id="73025"/>
    <lineage>
        <taxon>Eukaryota</taxon>
        <taxon>Discoba</taxon>
        <taxon>Euglenozoa</taxon>
        <taxon>Euglenida</taxon>
        <taxon>Spirocuta</taxon>
        <taxon>Euglenophyceae</taxon>
        <taxon>Eutreptiales</taxon>
        <taxon>Eutreptiaceae</taxon>
        <taxon>Eutreptiella</taxon>
    </lineage>
</organism>
<protein>
    <submittedName>
        <fullName evidence="1">Uncharacterized protein</fullName>
    </submittedName>
</protein>
<evidence type="ECO:0000313" key="1">
    <source>
        <dbReference type="EMBL" id="CAE0821787.1"/>
    </source>
</evidence>
<sequence>MYGLDAENWTEVAEEDAGDRAKLDPDYAKLFELGTAGEDLSETSVYHCTTVEAADSIMKTGFRFPVKGKTENRGWKLGYAVYFGVNPDYCMHEALNTMREEGPEPDPATLAMVKVAVKKGKFRALGGPYHSLRNECQWSQGKWDELTEQLDSAIVGAYGYRTLTINEGTDQAEVVVYDNSAIGHMEILPASMFLNKEPIAGA</sequence>
<dbReference type="EMBL" id="HBJA01095111">
    <property type="protein sequence ID" value="CAE0821787.1"/>
    <property type="molecule type" value="Transcribed_RNA"/>
</dbReference>
<dbReference type="SUPFAM" id="SSF56399">
    <property type="entry name" value="ADP-ribosylation"/>
    <property type="match status" value="1"/>
</dbReference>